<proteinExistence type="predicted"/>
<dbReference type="Proteomes" id="UP000228934">
    <property type="component" value="Unassembled WGS sequence"/>
</dbReference>
<reference evidence="2" key="1">
    <citation type="journal article" date="2017" name="Nat. Commun.">
        <title>The North American bullfrog draft genome provides insight into hormonal regulation of long noncoding RNA.</title>
        <authorList>
            <person name="Hammond S.A."/>
            <person name="Warren R.L."/>
            <person name="Vandervalk B.P."/>
            <person name="Kucuk E."/>
            <person name="Khan H."/>
            <person name="Gibb E.A."/>
            <person name="Pandoh P."/>
            <person name="Kirk H."/>
            <person name="Zhao Y."/>
            <person name="Jones M."/>
            <person name="Mungall A.J."/>
            <person name="Coope R."/>
            <person name="Pleasance S."/>
            <person name="Moore R.A."/>
            <person name="Holt R.A."/>
            <person name="Round J.M."/>
            <person name="Ohora S."/>
            <person name="Walle B.V."/>
            <person name="Veldhoen N."/>
            <person name="Helbing C.C."/>
            <person name="Birol I."/>
        </authorList>
    </citation>
    <scope>NUCLEOTIDE SEQUENCE [LARGE SCALE GENOMIC DNA]</scope>
</reference>
<evidence type="ECO:0000313" key="1">
    <source>
        <dbReference type="EMBL" id="PIO36293.1"/>
    </source>
</evidence>
<dbReference type="AlphaFoldDB" id="A0A2G9SA14"/>
<organism evidence="1 2">
    <name type="scientific">Aquarana catesbeiana</name>
    <name type="common">American bullfrog</name>
    <name type="synonym">Rana catesbeiana</name>
    <dbReference type="NCBI Taxonomy" id="8400"/>
    <lineage>
        <taxon>Eukaryota</taxon>
        <taxon>Metazoa</taxon>
        <taxon>Chordata</taxon>
        <taxon>Craniata</taxon>
        <taxon>Vertebrata</taxon>
        <taxon>Euteleostomi</taxon>
        <taxon>Amphibia</taxon>
        <taxon>Batrachia</taxon>
        <taxon>Anura</taxon>
        <taxon>Neobatrachia</taxon>
        <taxon>Ranoidea</taxon>
        <taxon>Ranidae</taxon>
        <taxon>Aquarana</taxon>
    </lineage>
</organism>
<gene>
    <name evidence="1" type="ORF">AB205_0073280</name>
</gene>
<protein>
    <submittedName>
        <fullName evidence="1">Uncharacterized protein</fullName>
    </submittedName>
</protein>
<name>A0A2G9SA14_AQUCT</name>
<sequence>MQHQTAAAVPRRLCTTLQTLPMIQFSLLPERRAACRSASLLLCSSMLTGVLSYGGAGSSHLSGLRIQTSEVGMTHCLD</sequence>
<dbReference type="EMBL" id="KV926069">
    <property type="protein sequence ID" value="PIO36293.1"/>
    <property type="molecule type" value="Genomic_DNA"/>
</dbReference>
<evidence type="ECO:0000313" key="2">
    <source>
        <dbReference type="Proteomes" id="UP000228934"/>
    </source>
</evidence>
<accession>A0A2G9SA14</accession>
<keyword evidence="2" id="KW-1185">Reference proteome</keyword>